<protein>
    <submittedName>
        <fullName evidence="3">EF hand</fullName>
    </submittedName>
</protein>
<evidence type="ECO:0000313" key="4">
    <source>
        <dbReference type="Proteomes" id="UP000199603"/>
    </source>
</evidence>
<dbReference type="Gene3D" id="1.10.238.10">
    <property type="entry name" value="EF-hand"/>
    <property type="match status" value="1"/>
</dbReference>
<evidence type="ECO:0000313" key="3">
    <source>
        <dbReference type="EMBL" id="SDD51461.1"/>
    </source>
</evidence>
<sequence length="115" mass="12570">MRALTLALLCSPALASAFPNAPAEQLARVDSDGDGKISPAEYRAWMSRGFRAMDVNGDGVLQPQELPPGTSFRRGQALSLSEHHARINARFDLQDVDRDGFLDVRELTAPPRPAR</sequence>
<dbReference type="InterPro" id="IPR002048">
    <property type="entry name" value="EF_hand_dom"/>
</dbReference>
<dbReference type="RefSeq" id="WP_091240976.1">
    <property type="nucleotide sequence ID" value="NZ_FNAG01000003.1"/>
</dbReference>
<dbReference type="InterPro" id="IPR011992">
    <property type="entry name" value="EF-hand-dom_pair"/>
</dbReference>
<dbReference type="GO" id="GO:0005509">
    <property type="term" value="F:calcium ion binding"/>
    <property type="evidence" value="ECO:0007669"/>
    <property type="project" value="InterPro"/>
</dbReference>
<dbReference type="SUPFAM" id="SSF47473">
    <property type="entry name" value="EF-hand"/>
    <property type="match status" value="1"/>
</dbReference>
<dbReference type="AlphaFoldDB" id="A0A1G6VD66"/>
<dbReference type="STRING" id="265719.SAMN04488509_10315"/>
<dbReference type="Pfam" id="PF13202">
    <property type="entry name" value="EF-hand_5"/>
    <property type="match status" value="3"/>
</dbReference>
<dbReference type="PROSITE" id="PS50222">
    <property type="entry name" value="EF_HAND_2"/>
    <property type="match status" value="2"/>
</dbReference>
<name>A0A1G6VD66_9GAMM</name>
<keyword evidence="1" id="KW-0732">Signal</keyword>
<proteinExistence type="predicted"/>
<organism evidence="3 4">
    <name type="scientific">Aquimonas voraii</name>
    <dbReference type="NCBI Taxonomy" id="265719"/>
    <lineage>
        <taxon>Bacteria</taxon>
        <taxon>Pseudomonadati</taxon>
        <taxon>Pseudomonadota</taxon>
        <taxon>Gammaproteobacteria</taxon>
        <taxon>Lysobacterales</taxon>
        <taxon>Lysobacteraceae</taxon>
        <taxon>Aquimonas</taxon>
    </lineage>
</organism>
<evidence type="ECO:0000256" key="1">
    <source>
        <dbReference type="SAM" id="SignalP"/>
    </source>
</evidence>
<feature type="domain" description="EF-hand" evidence="2">
    <location>
        <begin position="82"/>
        <end position="115"/>
    </location>
</feature>
<dbReference type="PROSITE" id="PS00018">
    <property type="entry name" value="EF_HAND_1"/>
    <property type="match status" value="2"/>
</dbReference>
<dbReference type="Proteomes" id="UP000199603">
    <property type="component" value="Unassembled WGS sequence"/>
</dbReference>
<feature type="domain" description="EF-hand" evidence="2">
    <location>
        <begin position="27"/>
        <end position="52"/>
    </location>
</feature>
<dbReference type="EMBL" id="FNAG01000003">
    <property type="protein sequence ID" value="SDD51461.1"/>
    <property type="molecule type" value="Genomic_DNA"/>
</dbReference>
<dbReference type="InterPro" id="IPR018247">
    <property type="entry name" value="EF_Hand_1_Ca_BS"/>
</dbReference>
<evidence type="ECO:0000259" key="2">
    <source>
        <dbReference type="PROSITE" id="PS50222"/>
    </source>
</evidence>
<accession>A0A1G6VD66</accession>
<feature type="chain" id="PRO_5011775277" evidence="1">
    <location>
        <begin position="18"/>
        <end position="115"/>
    </location>
</feature>
<reference evidence="3 4" key="1">
    <citation type="submission" date="2016-10" db="EMBL/GenBank/DDBJ databases">
        <authorList>
            <person name="de Groot N.N."/>
        </authorList>
    </citation>
    <scope>NUCLEOTIDE SEQUENCE [LARGE SCALE GENOMIC DNA]</scope>
    <source>
        <strain evidence="3 4">DSM 16957</strain>
    </source>
</reference>
<dbReference type="OrthoDB" id="5703633at2"/>
<gene>
    <name evidence="3" type="ORF">SAMN04488509_10315</name>
</gene>
<keyword evidence="4" id="KW-1185">Reference proteome</keyword>
<feature type="signal peptide" evidence="1">
    <location>
        <begin position="1"/>
        <end position="17"/>
    </location>
</feature>